<protein>
    <recommendedName>
        <fullName evidence="6">Nucleic acid-binding, OB-fold protein</fullName>
    </recommendedName>
</protein>
<comment type="caution">
    <text evidence="4">The sequence shown here is derived from an EMBL/GenBank/DDBJ whole genome shotgun (WGS) entry which is preliminary data.</text>
</comment>
<feature type="domain" description="Replication protein A OB" evidence="3">
    <location>
        <begin position="131"/>
        <end position="218"/>
    </location>
</feature>
<keyword evidence="5" id="KW-1185">Reference proteome</keyword>
<dbReference type="InterPro" id="IPR031657">
    <property type="entry name" value="REPA_OB_2"/>
</dbReference>
<evidence type="ECO:0000256" key="1">
    <source>
        <dbReference type="ARBA" id="ARBA00023125"/>
    </source>
</evidence>
<dbReference type="Pfam" id="PF16900">
    <property type="entry name" value="REPA_OB_2"/>
    <property type="match status" value="1"/>
</dbReference>
<reference evidence="4" key="1">
    <citation type="submission" date="2022-06" db="EMBL/GenBank/DDBJ databases">
        <title>Uncovering the hologenomic basis of an extraordinary plant invasion.</title>
        <authorList>
            <person name="Bieker V.C."/>
            <person name="Martin M.D."/>
            <person name="Gilbert T."/>
            <person name="Hodgins K."/>
            <person name="Battlay P."/>
            <person name="Petersen B."/>
            <person name="Wilson J."/>
        </authorList>
    </citation>
    <scope>NUCLEOTIDE SEQUENCE</scope>
    <source>
        <strain evidence="4">AA19_3_7</strain>
        <tissue evidence="4">Leaf</tissue>
    </source>
</reference>
<dbReference type="PANTHER" id="PTHR47165:SF4">
    <property type="entry name" value="OS03G0429900 PROTEIN"/>
    <property type="match status" value="1"/>
</dbReference>
<gene>
    <name evidence="4" type="ORF">M8C21_004269</name>
</gene>
<sequence length="252" mass="29634">MENRNIVMLKDVRGYKRNSMMKVKIATLWRKIMNGTKDKTYRLDMILMDEMGTFMYCQCYHKVLHNFQKMLQLDETLYITNPSVSKESNTKYVKHDHKLSLSDRTTVKKCDNWEGVRYSFNFAKFKSILQKNFEKNTIIDFIGYVRVCYKLEYIPKKNGVEAPKINFKLLDLEGTEVEASLWDEKAIQMESFMNEKDRDKFVFIIVQFGQVSDYEGKMTLSSSFDASRSSSCVKVDNMKVESRELIFTGLGF</sequence>
<dbReference type="AlphaFoldDB" id="A0AAD5G843"/>
<dbReference type="GO" id="GO:0003677">
    <property type="term" value="F:DNA binding"/>
    <property type="evidence" value="ECO:0007669"/>
    <property type="project" value="UniProtKB-KW"/>
</dbReference>
<dbReference type="Pfam" id="PF02721">
    <property type="entry name" value="DUF223"/>
    <property type="match status" value="1"/>
</dbReference>
<dbReference type="InterPro" id="IPR003871">
    <property type="entry name" value="RFA1B/D_OB_1st"/>
</dbReference>
<keyword evidence="1" id="KW-0238">DNA-binding</keyword>
<evidence type="ECO:0000313" key="5">
    <source>
        <dbReference type="Proteomes" id="UP001206925"/>
    </source>
</evidence>
<evidence type="ECO:0000259" key="2">
    <source>
        <dbReference type="Pfam" id="PF02721"/>
    </source>
</evidence>
<dbReference type="EMBL" id="JAMZMK010010349">
    <property type="protein sequence ID" value="KAI7731979.1"/>
    <property type="molecule type" value="Genomic_DNA"/>
</dbReference>
<dbReference type="Proteomes" id="UP001206925">
    <property type="component" value="Unassembled WGS sequence"/>
</dbReference>
<dbReference type="Gene3D" id="2.40.50.140">
    <property type="entry name" value="Nucleic acid-binding proteins"/>
    <property type="match status" value="2"/>
</dbReference>
<accession>A0AAD5G843</accession>
<dbReference type="PANTHER" id="PTHR47165">
    <property type="entry name" value="OS03G0429900 PROTEIN"/>
    <property type="match status" value="1"/>
</dbReference>
<evidence type="ECO:0000313" key="4">
    <source>
        <dbReference type="EMBL" id="KAI7731979.1"/>
    </source>
</evidence>
<dbReference type="InterPro" id="IPR012340">
    <property type="entry name" value="NA-bd_OB-fold"/>
</dbReference>
<proteinExistence type="predicted"/>
<organism evidence="4 5">
    <name type="scientific">Ambrosia artemisiifolia</name>
    <name type="common">Common ragweed</name>
    <dbReference type="NCBI Taxonomy" id="4212"/>
    <lineage>
        <taxon>Eukaryota</taxon>
        <taxon>Viridiplantae</taxon>
        <taxon>Streptophyta</taxon>
        <taxon>Embryophyta</taxon>
        <taxon>Tracheophyta</taxon>
        <taxon>Spermatophyta</taxon>
        <taxon>Magnoliopsida</taxon>
        <taxon>eudicotyledons</taxon>
        <taxon>Gunneridae</taxon>
        <taxon>Pentapetalae</taxon>
        <taxon>asterids</taxon>
        <taxon>campanulids</taxon>
        <taxon>Asterales</taxon>
        <taxon>Asteraceae</taxon>
        <taxon>Asteroideae</taxon>
        <taxon>Heliantheae alliance</taxon>
        <taxon>Heliantheae</taxon>
        <taxon>Ambrosia</taxon>
    </lineage>
</organism>
<name>A0AAD5G843_AMBAR</name>
<evidence type="ECO:0000259" key="3">
    <source>
        <dbReference type="Pfam" id="PF16900"/>
    </source>
</evidence>
<dbReference type="SUPFAM" id="SSF50249">
    <property type="entry name" value="Nucleic acid-binding proteins"/>
    <property type="match status" value="2"/>
</dbReference>
<feature type="domain" description="Replication protein A 70 kDa DNA-binding subunit B/D first OB fold" evidence="2">
    <location>
        <begin position="8"/>
        <end position="110"/>
    </location>
</feature>
<evidence type="ECO:0008006" key="6">
    <source>
        <dbReference type="Google" id="ProtNLM"/>
    </source>
</evidence>